<dbReference type="EMBL" id="JBHSPW010000002">
    <property type="protein sequence ID" value="MFC5892076.1"/>
    <property type="molecule type" value="Genomic_DNA"/>
</dbReference>
<organism evidence="1 2">
    <name type="scientific">Streptomyces ramulosus</name>
    <dbReference type="NCBI Taxonomy" id="47762"/>
    <lineage>
        <taxon>Bacteria</taxon>
        <taxon>Bacillati</taxon>
        <taxon>Actinomycetota</taxon>
        <taxon>Actinomycetes</taxon>
        <taxon>Kitasatosporales</taxon>
        <taxon>Streptomycetaceae</taxon>
        <taxon>Streptomyces</taxon>
    </lineage>
</organism>
<comment type="caution">
    <text evidence="1">The sequence shown here is derived from an EMBL/GenBank/DDBJ whole genome shotgun (WGS) entry which is preliminary data.</text>
</comment>
<reference evidence="2" key="1">
    <citation type="journal article" date="2019" name="Int. J. Syst. Evol. Microbiol.">
        <title>The Global Catalogue of Microorganisms (GCM) 10K type strain sequencing project: providing services to taxonomists for standard genome sequencing and annotation.</title>
        <authorList>
            <consortium name="The Broad Institute Genomics Platform"/>
            <consortium name="The Broad Institute Genome Sequencing Center for Infectious Disease"/>
            <person name="Wu L."/>
            <person name="Ma J."/>
        </authorList>
    </citation>
    <scope>NUCLEOTIDE SEQUENCE [LARGE SCALE GENOMIC DNA]</scope>
    <source>
        <strain evidence="2">CGMCC 1.15809</strain>
    </source>
</reference>
<proteinExistence type="predicted"/>
<dbReference type="Proteomes" id="UP001596241">
    <property type="component" value="Unassembled WGS sequence"/>
</dbReference>
<dbReference type="RefSeq" id="WP_345087073.1">
    <property type="nucleotide sequence ID" value="NZ_BAAAWG010000013.1"/>
</dbReference>
<sequence length="74" mass="8229">MVRRYVFDRKPEILAASGKAPVEAFVPQTHQPGQQAEVDFGDVTIRLAGELVTCFLFSLRMSYSGKAVHRVFAS</sequence>
<keyword evidence="2" id="KW-1185">Reference proteome</keyword>
<name>A0ABW1FD89_9ACTN</name>
<evidence type="ECO:0008006" key="3">
    <source>
        <dbReference type="Google" id="ProtNLM"/>
    </source>
</evidence>
<evidence type="ECO:0000313" key="2">
    <source>
        <dbReference type="Proteomes" id="UP001596241"/>
    </source>
</evidence>
<accession>A0ABW1FD89</accession>
<evidence type="ECO:0000313" key="1">
    <source>
        <dbReference type="EMBL" id="MFC5892076.1"/>
    </source>
</evidence>
<protein>
    <recommendedName>
        <fullName evidence="3">Transposase</fullName>
    </recommendedName>
</protein>
<gene>
    <name evidence="1" type="ORF">ACFP3M_04490</name>
</gene>